<evidence type="ECO:0000256" key="1">
    <source>
        <dbReference type="ARBA" id="ARBA00023015"/>
    </source>
</evidence>
<protein>
    <submittedName>
        <fullName evidence="5">HxlR family transcriptional regulator</fullName>
    </submittedName>
</protein>
<dbReference type="Proteomes" id="UP000244168">
    <property type="component" value="Unassembled WGS sequence"/>
</dbReference>
<dbReference type="PROSITE" id="PS51118">
    <property type="entry name" value="HTH_HXLR"/>
    <property type="match status" value="1"/>
</dbReference>
<organism evidence="5 6">
    <name type="scientific">Mucilaginibacter yixingensis</name>
    <dbReference type="NCBI Taxonomy" id="1295612"/>
    <lineage>
        <taxon>Bacteria</taxon>
        <taxon>Pseudomonadati</taxon>
        <taxon>Bacteroidota</taxon>
        <taxon>Sphingobacteriia</taxon>
        <taxon>Sphingobacteriales</taxon>
        <taxon>Sphingobacteriaceae</taxon>
        <taxon>Mucilaginibacter</taxon>
    </lineage>
</organism>
<name>A0A2T5JDC9_9SPHI</name>
<dbReference type="GO" id="GO:0003677">
    <property type="term" value="F:DNA binding"/>
    <property type="evidence" value="ECO:0007669"/>
    <property type="project" value="UniProtKB-KW"/>
</dbReference>
<dbReference type="OrthoDB" id="769662at2"/>
<evidence type="ECO:0000259" key="4">
    <source>
        <dbReference type="PROSITE" id="PS51118"/>
    </source>
</evidence>
<accession>A0A2T5JDC9</accession>
<dbReference type="Pfam" id="PF01638">
    <property type="entry name" value="HxlR"/>
    <property type="match status" value="1"/>
</dbReference>
<keyword evidence="3" id="KW-0804">Transcription</keyword>
<feature type="domain" description="HTH hxlR-type" evidence="4">
    <location>
        <begin position="15"/>
        <end position="118"/>
    </location>
</feature>
<keyword evidence="1" id="KW-0805">Transcription regulation</keyword>
<sequence length="129" mass="14613">MLPEEEIPKHSAEACQNSISAVKDALYVLNGKWKLPVIAALMDGAMRFNELQHALEGITPKVLSKELRELELNELVTRQVFATVPVTVSYELTDYSKSLNSVLTSLRLWGYQHREHIIASRRMKIKHAG</sequence>
<evidence type="ECO:0000313" key="6">
    <source>
        <dbReference type="Proteomes" id="UP000244168"/>
    </source>
</evidence>
<dbReference type="AlphaFoldDB" id="A0A2T5JDC9"/>
<evidence type="ECO:0000313" key="5">
    <source>
        <dbReference type="EMBL" id="PTQ99766.1"/>
    </source>
</evidence>
<keyword evidence="6" id="KW-1185">Reference proteome</keyword>
<dbReference type="PANTHER" id="PTHR33204">
    <property type="entry name" value="TRANSCRIPTIONAL REGULATOR, MARR FAMILY"/>
    <property type="match status" value="1"/>
</dbReference>
<keyword evidence="2" id="KW-0238">DNA-binding</keyword>
<evidence type="ECO:0000256" key="2">
    <source>
        <dbReference type="ARBA" id="ARBA00023125"/>
    </source>
</evidence>
<dbReference type="PANTHER" id="PTHR33204:SF29">
    <property type="entry name" value="TRANSCRIPTIONAL REGULATOR"/>
    <property type="match status" value="1"/>
</dbReference>
<dbReference type="Gene3D" id="1.10.10.10">
    <property type="entry name" value="Winged helix-like DNA-binding domain superfamily/Winged helix DNA-binding domain"/>
    <property type="match status" value="1"/>
</dbReference>
<dbReference type="EMBL" id="QAOQ01000002">
    <property type="protein sequence ID" value="PTQ99766.1"/>
    <property type="molecule type" value="Genomic_DNA"/>
</dbReference>
<evidence type="ECO:0000256" key="3">
    <source>
        <dbReference type="ARBA" id="ARBA00023163"/>
    </source>
</evidence>
<dbReference type="InterPro" id="IPR036388">
    <property type="entry name" value="WH-like_DNA-bd_sf"/>
</dbReference>
<proteinExistence type="predicted"/>
<gene>
    <name evidence="5" type="ORF">C8P68_102596</name>
</gene>
<dbReference type="InterPro" id="IPR036390">
    <property type="entry name" value="WH_DNA-bd_sf"/>
</dbReference>
<dbReference type="RefSeq" id="WP_107827680.1">
    <property type="nucleotide sequence ID" value="NZ_CP160205.1"/>
</dbReference>
<reference evidence="5 6" key="1">
    <citation type="submission" date="2018-04" db="EMBL/GenBank/DDBJ databases">
        <title>Genomic Encyclopedia of Archaeal and Bacterial Type Strains, Phase II (KMG-II): from individual species to whole genera.</title>
        <authorList>
            <person name="Goeker M."/>
        </authorList>
    </citation>
    <scope>NUCLEOTIDE SEQUENCE [LARGE SCALE GENOMIC DNA]</scope>
    <source>
        <strain evidence="5 6">DSM 26809</strain>
    </source>
</reference>
<dbReference type="SUPFAM" id="SSF46785">
    <property type="entry name" value="Winged helix' DNA-binding domain"/>
    <property type="match status" value="1"/>
</dbReference>
<comment type="caution">
    <text evidence="5">The sequence shown here is derived from an EMBL/GenBank/DDBJ whole genome shotgun (WGS) entry which is preliminary data.</text>
</comment>
<dbReference type="InterPro" id="IPR002577">
    <property type="entry name" value="HTH_HxlR"/>
</dbReference>